<reference evidence="1 2" key="1">
    <citation type="journal article" date="2022" name="Allergy">
        <title>Genome assembly and annotation of Periplaneta americana reveal a comprehensive cockroach allergen profile.</title>
        <authorList>
            <person name="Wang L."/>
            <person name="Xiong Q."/>
            <person name="Saelim N."/>
            <person name="Wang L."/>
            <person name="Nong W."/>
            <person name="Wan A.T."/>
            <person name="Shi M."/>
            <person name="Liu X."/>
            <person name="Cao Q."/>
            <person name="Hui J.H.L."/>
            <person name="Sookrung N."/>
            <person name="Leung T.F."/>
            <person name="Tungtrongchitr A."/>
            <person name="Tsui S.K.W."/>
        </authorList>
    </citation>
    <scope>NUCLEOTIDE SEQUENCE [LARGE SCALE GENOMIC DNA]</scope>
    <source>
        <strain evidence="1">PWHHKU_190912</strain>
    </source>
</reference>
<dbReference type="Proteomes" id="UP001148838">
    <property type="component" value="Unassembled WGS sequence"/>
</dbReference>
<evidence type="ECO:0000313" key="2">
    <source>
        <dbReference type="Proteomes" id="UP001148838"/>
    </source>
</evidence>
<evidence type="ECO:0000313" key="1">
    <source>
        <dbReference type="EMBL" id="KAJ4446130.1"/>
    </source>
</evidence>
<dbReference type="EMBL" id="JAJSOF020000009">
    <property type="protein sequence ID" value="KAJ4446130.1"/>
    <property type="molecule type" value="Genomic_DNA"/>
</dbReference>
<organism evidence="1 2">
    <name type="scientific">Periplaneta americana</name>
    <name type="common">American cockroach</name>
    <name type="synonym">Blatta americana</name>
    <dbReference type="NCBI Taxonomy" id="6978"/>
    <lineage>
        <taxon>Eukaryota</taxon>
        <taxon>Metazoa</taxon>
        <taxon>Ecdysozoa</taxon>
        <taxon>Arthropoda</taxon>
        <taxon>Hexapoda</taxon>
        <taxon>Insecta</taxon>
        <taxon>Pterygota</taxon>
        <taxon>Neoptera</taxon>
        <taxon>Polyneoptera</taxon>
        <taxon>Dictyoptera</taxon>
        <taxon>Blattodea</taxon>
        <taxon>Blattoidea</taxon>
        <taxon>Blattidae</taxon>
        <taxon>Blattinae</taxon>
        <taxon>Periplaneta</taxon>
    </lineage>
</organism>
<keyword evidence="2" id="KW-1185">Reference proteome</keyword>
<sequence>MAGLREGGIEPPGSLKASELNPCKTFYRNRISRFKLNRLVYATHDAYWMLEASNTWLGYAPAERDRFPATASQE</sequence>
<gene>
    <name evidence="1" type="ORF">ANN_12822</name>
</gene>
<protein>
    <submittedName>
        <fullName evidence="1">Uncharacterized protein</fullName>
    </submittedName>
</protein>
<accession>A0ABQ8TKC8</accession>
<name>A0ABQ8TKC8_PERAM</name>
<proteinExistence type="predicted"/>
<comment type="caution">
    <text evidence="1">The sequence shown here is derived from an EMBL/GenBank/DDBJ whole genome shotgun (WGS) entry which is preliminary data.</text>
</comment>